<proteinExistence type="predicted"/>
<dbReference type="EMBL" id="CM023491">
    <property type="protein sequence ID" value="KAH6941299.1"/>
    <property type="molecule type" value="Genomic_DNA"/>
</dbReference>
<sequence length="584" mass="64577">MAVPVLYPSPEFEFESPTSPGIVKTPPTTILKSLFVSSNRVQSPILLSPEPESFPHNLAPNPVAPPRHVKAEPRQSLGSPVEVVSPQGLRVGYSFDSTEPELYGVHQSRPWWQLLWTLCSIVFITVFIPMVVFLMPHTRAGRPPPTFSAITRVATLSNVTSSPLTMSQTTAGLPRLTYDPDEGFLLEPGETVGNFCQRHMAPDLSPKPPTTALPTMMLNSSSNDIQLRSVICVFDAKYWRLQEEYLPTLIPLQYCTAIAVYGYAINAASGEIVWKYPTAKRYLDALATLKSTRQLLHRNSSIKVYFTLGGAREDSANFSFVAAHDVPRLQLVQSVNREVHDTTKPWGGVNVDWNYPGDPCNQGTNTSSLFVRLIQELKSYAVDVMISVPPVKSRMSGYSLDLVANYCDYIIIKTHTHTAPPSLRGVVRCSGDQNVAADVFNEALKLPWSLIDKWRLGYSISVAPETFRAPAAQLGAPVLGAIQWNYHTRQPGRTSYASVCLERPVIRSRSHPQCLIVARHYGSQNVHVATFADEQAMMERMNRSYSDQMAIAPVAVYDIDLDDFTGMCGNGMSPLIRAVAIGHA</sequence>
<comment type="caution">
    <text evidence="1">The sequence shown here is derived from an EMBL/GenBank/DDBJ whole genome shotgun (WGS) entry which is preliminary data.</text>
</comment>
<evidence type="ECO:0000313" key="2">
    <source>
        <dbReference type="Proteomes" id="UP000821845"/>
    </source>
</evidence>
<keyword evidence="2" id="KW-1185">Reference proteome</keyword>
<dbReference type="Proteomes" id="UP000821845">
    <property type="component" value="Chromosome 11"/>
</dbReference>
<organism evidence="1 2">
    <name type="scientific">Hyalomma asiaticum</name>
    <name type="common">Tick</name>
    <dbReference type="NCBI Taxonomy" id="266040"/>
    <lineage>
        <taxon>Eukaryota</taxon>
        <taxon>Metazoa</taxon>
        <taxon>Ecdysozoa</taxon>
        <taxon>Arthropoda</taxon>
        <taxon>Chelicerata</taxon>
        <taxon>Arachnida</taxon>
        <taxon>Acari</taxon>
        <taxon>Parasitiformes</taxon>
        <taxon>Ixodida</taxon>
        <taxon>Ixodoidea</taxon>
        <taxon>Ixodidae</taxon>
        <taxon>Hyalomminae</taxon>
        <taxon>Hyalomma</taxon>
    </lineage>
</organism>
<accession>A0ACB7T5N1</accession>
<gene>
    <name evidence="1" type="ORF">HPB50_016070</name>
</gene>
<evidence type="ECO:0000313" key="1">
    <source>
        <dbReference type="EMBL" id="KAH6941299.1"/>
    </source>
</evidence>
<reference evidence="1" key="1">
    <citation type="submission" date="2020-05" db="EMBL/GenBank/DDBJ databases">
        <title>Large-scale comparative analyses of tick genomes elucidate their genetic diversity and vector capacities.</title>
        <authorList>
            <person name="Jia N."/>
            <person name="Wang J."/>
            <person name="Shi W."/>
            <person name="Du L."/>
            <person name="Sun Y."/>
            <person name="Zhan W."/>
            <person name="Jiang J."/>
            <person name="Wang Q."/>
            <person name="Zhang B."/>
            <person name="Ji P."/>
            <person name="Sakyi L.B."/>
            <person name="Cui X."/>
            <person name="Yuan T."/>
            <person name="Jiang B."/>
            <person name="Yang W."/>
            <person name="Lam T.T.-Y."/>
            <person name="Chang Q."/>
            <person name="Ding S."/>
            <person name="Wang X."/>
            <person name="Zhu J."/>
            <person name="Ruan X."/>
            <person name="Zhao L."/>
            <person name="Wei J."/>
            <person name="Que T."/>
            <person name="Du C."/>
            <person name="Cheng J."/>
            <person name="Dai P."/>
            <person name="Han X."/>
            <person name="Huang E."/>
            <person name="Gao Y."/>
            <person name="Liu J."/>
            <person name="Shao H."/>
            <person name="Ye R."/>
            <person name="Li L."/>
            <person name="Wei W."/>
            <person name="Wang X."/>
            <person name="Wang C."/>
            <person name="Yang T."/>
            <person name="Huo Q."/>
            <person name="Li W."/>
            <person name="Guo W."/>
            <person name="Chen H."/>
            <person name="Zhou L."/>
            <person name="Ni X."/>
            <person name="Tian J."/>
            <person name="Zhou Y."/>
            <person name="Sheng Y."/>
            <person name="Liu T."/>
            <person name="Pan Y."/>
            <person name="Xia L."/>
            <person name="Li J."/>
            <person name="Zhao F."/>
            <person name="Cao W."/>
        </authorList>
    </citation>
    <scope>NUCLEOTIDE SEQUENCE</scope>
    <source>
        <strain evidence="1">Hyas-2018</strain>
    </source>
</reference>
<name>A0ACB7T5N1_HYAAI</name>
<protein>
    <submittedName>
        <fullName evidence="1">Uncharacterized protein</fullName>
    </submittedName>
</protein>